<dbReference type="Gene3D" id="3.40.50.720">
    <property type="entry name" value="NAD(P)-binding Rossmann-like Domain"/>
    <property type="match status" value="1"/>
</dbReference>
<reference evidence="2" key="1">
    <citation type="submission" date="2022-11" db="UniProtKB">
        <authorList>
            <consortium name="WormBaseParasite"/>
        </authorList>
    </citation>
    <scope>IDENTIFICATION</scope>
</reference>
<dbReference type="PRINTS" id="PR00081">
    <property type="entry name" value="GDHRDH"/>
</dbReference>
<organism evidence="1 2">
    <name type="scientific">Ditylenchus dipsaci</name>
    <dbReference type="NCBI Taxonomy" id="166011"/>
    <lineage>
        <taxon>Eukaryota</taxon>
        <taxon>Metazoa</taxon>
        <taxon>Ecdysozoa</taxon>
        <taxon>Nematoda</taxon>
        <taxon>Chromadorea</taxon>
        <taxon>Rhabditida</taxon>
        <taxon>Tylenchina</taxon>
        <taxon>Tylenchomorpha</taxon>
        <taxon>Sphaerularioidea</taxon>
        <taxon>Anguinidae</taxon>
        <taxon>Anguininae</taxon>
        <taxon>Ditylenchus</taxon>
    </lineage>
</organism>
<dbReference type="Proteomes" id="UP000887574">
    <property type="component" value="Unplaced"/>
</dbReference>
<dbReference type="WBParaSite" id="jg22563">
    <property type="protein sequence ID" value="jg22563"/>
    <property type="gene ID" value="jg22563"/>
</dbReference>
<evidence type="ECO:0000313" key="2">
    <source>
        <dbReference type="WBParaSite" id="jg22563"/>
    </source>
</evidence>
<dbReference type="InterPro" id="IPR002347">
    <property type="entry name" value="SDR_fam"/>
</dbReference>
<dbReference type="AlphaFoldDB" id="A0A915DS42"/>
<proteinExistence type="predicted"/>
<name>A0A915DS42_9BILA</name>
<sequence>MSKKFDGKVVIVTGSSAGIGQAAAVEFGKEGALLVIHGQNQDRLNICNLFRKTESMLLDEGIDQKNILKVIGSMEDASTPAKIVEETIKKFGKIDVLINNAGAAGSPKVHDPYAIETLEFLYQVNFKSVVLLTQLCYPHLEKSKGNIVNVSSIASLKPFPTAPFYAAMKAALDNFTKNCAHLYGPKGVRVNALNPGPIKTFIIERNNVPGLQDKFDEYAVDYTSLHRYGTSTEMANTLKFLASEDASYITGAILIADGGMTLYSPKFPI</sequence>
<dbReference type="InterPro" id="IPR036291">
    <property type="entry name" value="NAD(P)-bd_dom_sf"/>
</dbReference>
<dbReference type="FunFam" id="3.40.50.720:FF:000084">
    <property type="entry name" value="Short-chain dehydrogenase reductase"/>
    <property type="match status" value="1"/>
</dbReference>
<dbReference type="Pfam" id="PF13561">
    <property type="entry name" value="adh_short_C2"/>
    <property type="match status" value="1"/>
</dbReference>
<evidence type="ECO:0000313" key="1">
    <source>
        <dbReference type="Proteomes" id="UP000887574"/>
    </source>
</evidence>
<protein>
    <submittedName>
        <fullName evidence="2">Uncharacterized protein</fullName>
    </submittedName>
</protein>
<dbReference type="SUPFAM" id="SSF51735">
    <property type="entry name" value="NAD(P)-binding Rossmann-fold domains"/>
    <property type="match status" value="1"/>
</dbReference>
<dbReference type="PANTHER" id="PTHR43975:SF2">
    <property type="entry name" value="EG:BACR7A4.14 PROTEIN-RELATED"/>
    <property type="match status" value="1"/>
</dbReference>
<dbReference type="PANTHER" id="PTHR43975">
    <property type="entry name" value="ZGC:101858"/>
    <property type="match status" value="1"/>
</dbReference>
<accession>A0A915DS42</accession>
<dbReference type="PRINTS" id="PR00080">
    <property type="entry name" value="SDRFAMILY"/>
</dbReference>
<keyword evidence="1" id="KW-1185">Reference proteome</keyword>